<dbReference type="SUPFAM" id="SSF89392">
    <property type="entry name" value="Prokaryotic lipoproteins and lipoprotein localization factors"/>
    <property type="match status" value="1"/>
</dbReference>
<name>A0A0G3G476_9GAMM</name>
<evidence type="ECO:0000256" key="9">
    <source>
        <dbReference type="ARBA" id="ARBA00023139"/>
    </source>
</evidence>
<evidence type="ECO:0000256" key="2">
    <source>
        <dbReference type="ARBA" id="ARBA00009696"/>
    </source>
</evidence>
<dbReference type="STRING" id="106634.TVD_12095"/>
<dbReference type="RefSeq" id="WP_047251698.1">
    <property type="nucleotide sequence ID" value="NZ_CP011367.1"/>
</dbReference>
<keyword evidence="9" id="KW-0564">Palmitate</keyword>
<keyword evidence="10 13" id="KW-0143">Chaperone</keyword>
<evidence type="ECO:0000256" key="13">
    <source>
        <dbReference type="HAMAP-Rule" id="MF_00233"/>
    </source>
</evidence>
<evidence type="ECO:0000256" key="3">
    <source>
        <dbReference type="ARBA" id="ARBA00011245"/>
    </source>
</evidence>
<keyword evidence="6" id="KW-0732">Signal</keyword>
<comment type="subcellular location">
    <subcellularLocation>
        <location evidence="1">Cell outer membrane</location>
        <topology evidence="1">Lipid-anchor</topology>
    </subcellularLocation>
</comment>
<evidence type="ECO:0000256" key="10">
    <source>
        <dbReference type="ARBA" id="ARBA00023186"/>
    </source>
</evidence>
<accession>A0A0G3G476</accession>
<evidence type="ECO:0000256" key="6">
    <source>
        <dbReference type="ARBA" id="ARBA00022729"/>
    </source>
</evidence>
<comment type="subunit">
    <text evidence="3 13">Monomer.</text>
</comment>
<dbReference type="Gene3D" id="2.50.20.10">
    <property type="entry name" value="Lipoprotein localisation LolA/LolB/LppX"/>
    <property type="match status" value="1"/>
</dbReference>
<proteinExistence type="inferred from homology"/>
<dbReference type="OrthoDB" id="9797618at2"/>
<keyword evidence="12 14" id="KW-0449">Lipoprotein</keyword>
<evidence type="ECO:0000256" key="8">
    <source>
        <dbReference type="ARBA" id="ARBA00023136"/>
    </source>
</evidence>
<keyword evidence="8 13" id="KW-0472">Membrane</keyword>
<dbReference type="KEGG" id="tvr:TVD_12095"/>
<organism evidence="14 15">
    <name type="scientific">Thioalkalivibrio versutus</name>
    <dbReference type="NCBI Taxonomy" id="106634"/>
    <lineage>
        <taxon>Bacteria</taxon>
        <taxon>Pseudomonadati</taxon>
        <taxon>Pseudomonadota</taxon>
        <taxon>Gammaproteobacteria</taxon>
        <taxon>Chromatiales</taxon>
        <taxon>Ectothiorhodospiraceae</taxon>
        <taxon>Thioalkalivibrio</taxon>
    </lineage>
</organism>
<evidence type="ECO:0000256" key="5">
    <source>
        <dbReference type="ARBA" id="ARBA00022448"/>
    </source>
</evidence>
<dbReference type="Pfam" id="PF03550">
    <property type="entry name" value="LolB"/>
    <property type="match status" value="1"/>
</dbReference>
<dbReference type="Proteomes" id="UP000064201">
    <property type="component" value="Chromosome"/>
</dbReference>
<evidence type="ECO:0000313" key="15">
    <source>
        <dbReference type="Proteomes" id="UP000064201"/>
    </source>
</evidence>
<keyword evidence="5 13" id="KW-0813">Transport</keyword>
<dbReference type="AlphaFoldDB" id="A0A0G3G476"/>
<keyword evidence="7 13" id="KW-0653">Protein transport</keyword>
<dbReference type="InterPro" id="IPR004565">
    <property type="entry name" value="OM_lipoprot_LolB"/>
</dbReference>
<reference evidence="14 15" key="1">
    <citation type="submission" date="2015-04" db="EMBL/GenBank/DDBJ databases">
        <title>Complete Sequence for the Genome of the Thioalkalivibrio versutus D301.</title>
        <authorList>
            <person name="Mu T."/>
            <person name="Zhou J."/>
            <person name="Xu X."/>
        </authorList>
    </citation>
    <scope>NUCLEOTIDE SEQUENCE [LARGE SCALE GENOMIC DNA]</scope>
    <source>
        <strain evidence="14 15">D301</strain>
    </source>
</reference>
<dbReference type="EMBL" id="CP011367">
    <property type="protein sequence ID" value="AKJ96048.1"/>
    <property type="molecule type" value="Genomic_DNA"/>
</dbReference>
<evidence type="ECO:0000256" key="1">
    <source>
        <dbReference type="ARBA" id="ARBA00004459"/>
    </source>
</evidence>
<protein>
    <recommendedName>
        <fullName evidence="4 13">Outer-membrane lipoprotein LolB</fullName>
    </recommendedName>
</protein>
<dbReference type="PATRIC" id="fig|106634.4.peg.2464"/>
<comment type="function">
    <text evidence="13">Plays a critical role in the incorporation of lipoproteins in the outer membrane after they are released by the LolA protein.</text>
</comment>
<comment type="similarity">
    <text evidence="2 13">Belongs to the LolB family.</text>
</comment>
<dbReference type="GO" id="GO:0044874">
    <property type="term" value="P:lipoprotein localization to outer membrane"/>
    <property type="evidence" value="ECO:0007669"/>
    <property type="project" value="UniProtKB-UniRule"/>
</dbReference>
<evidence type="ECO:0000256" key="11">
    <source>
        <dbReference type="ARBA" id="ARBA00023237"/>
    </source>
</evidence>
<keyword evidence="11 13" id="KW-0998">Cell outer membrane</keyword>
<evidence type="ECO:0000256" key="7">
    <source>
        <dbReference type="ARBA" id="ARBA00022927"/>
    </source>
</evidence>
<dbReference type="HAMAP" id="MF_00233">
    <property type="entry name" value="LolB"/>
    <property type="match status" value="1"/>
</dbReference>
<evidence type="ECO:0000256" key="4">
    <source>
        <dbReference type="ARBA" id="ARBA00016202"/>
    </source>
</evidence>
<dbReference type="NCBIfam" id="TIGR00548">
    <property type="entry name" value="lolB"/>
    <property type="match status" value="1"/>
</dbReference>
<dbReference type="GO" id="GO:0015031">
    <property type="term" value="P:protein transport"/>
    <property type="evidence" value="ECO:0007669"/>
    <property type="project" value="UniProtKB-KW"/>
</dbReference>
<keyword evidence="15" id="KW-1185">Reference proteome</keyword>
<evidence type="ECO:0000313" key="14">
    <source>
        <dbReference type="EMBL" id="AKJ96048.1"/>
    </source>
</evidence>
<dbReference type="GO" id="GO:0009279">
    <property type="term" value="C:cell outer membrane"/>
    <property type="evidence" value="ECO:0007669"/>
    <property type="project" value="UniProtKB-SubCell"/>
</dbReference>
<evidence type="ECO:0000256" key="12">
    <source>
        <dbReference type="ARBA" id="ARBA00023288"/>
    </source>
</evidence>
<gene>
    <name evidence="13" type="primary">lolB</name>
    <name evidence="14" type="ORF">TVD_12095</name>
</gene>
<dbReference type="CDD" id="cd16326">
    <property type="entry name" value="LolB"/>
    <property type="match status" value="1"/>
</dbReference>
<dbReference type="InterPro" id="IPR029046">
    <property type="entry name" value="LolA/LolB/LppX"/>
</dbReference>
<sequence>MNGHGMTRPPRRIRGAGWLAGLVGGWGLLLAGCAAPLPEADTSPAAEAAFEERTEQLVALDSWRLVARLGLASGEEYWSAQLNWRVQEGQHVLDLSGPMGRGGGRLTLSDNGRALLVTRSGERFQAQDPDTLVARVLGESIPVSGMIYWVRGLLHPEASYQLDIDADGRPLEILQSGWAIEYTEFEEVDGVSMPVAMVLEREEVELRARIGRWQLGPDETW</sequence>